<dbReference type="InterPro" id="IPR002067">
    <property type="entry name" value="MCP"/>
</dbReference>
<accession>A0A0B6ZH58</accession>
<protein>
    <recommendedName>
        <fullName evidence="13">Solute carrier family 25 member 45</fullName>
    </recommendedName>
</protein>
<dbReference type="AlphaFoldDB" id="A0A0B6ZH58"/>
<dbReference type="SUPFAM" id="SSF103506">
    <property type="entry name" value="Mitochondrial carrier"/>
    <property type="match status" value="1"/>
</dbReference>
<evidence type="ECO:0000256" key="1">
    <source>
        <dbReference type="ARBA" id="ARBA00004225"/>
    </source>
</evidence>
<evidence type="ECO:0000256" key="8">
    <source>
        <dbReference type="ARBA" id="ARBA00023136"/>
    </source>
</evidence>
<reference evidence="12" key="1">
    <citation type="submission" date="2014-12" db="EMBL/GenBank/DDBJ databases">
        <title>Insight into the proteome of Arion vulgaris.</title>
        <authorList>
            <person name="Aradska J."/>
            <person name="Bulat T."/>
            <person name="Smidak R."/>
            <person name="Sarate P."/>
            <person name="Gangsoo J."/>
            <person name="Sialana F."/>
            <person name="Bilban M."/>
            <person name="Lubec G."/>
        </authorList>
    </citation>
    <scope>NUCLEOTIDE SEQUENCE</scope>
    <source>
        <tissue evidence="12">Skin</tissue>
    </source>
</reference>
<evidence type="ECO:0000256" key="10">
    <source>
        <dbReference type="RuleBase" id="RU000488"/>
    </source>
</evidence>
<feature type="repeat" description="Solcar" evidence="9">
    <location>
        <begin position="255"/>
        <end position="348"/>
    </location>
</feature>
<evidence type="ECO:0000256" key="5">
    <source>
        <dbReference type="ARBA" id="ARBA00022737"/>
    </source>
</evidence>
<dbReference type="InterPro" id="IPR023395">
    <property type="entry name" value="MCP_dom_sf"/>
</dbReference>
<feature type="repeat" description="Solcar" evidence="9">
    <location>
        <begin position="140"/>
        <end position="245"/>
    </location>
</feature>
<organism evidence="12">
    <name type="scientific">Arion vulgaris</name>
    <dbReference type="NCBI Taxonomy" id="1028688"/>
    <lineage>
        <taxon>Eukaryota</taxon>
        <taxon>Metazoa</taxon>
        <taxon>Spiralia</taxon>
        <taxon>Lophotrochozoa</taxon>
        <taxon>Mollusca</taxon>
        <taxon>Gastropoda</taxon>
        <taxon>Heterobranchia</taxon>
        <taxon>Euthyneura</taxon>
        <taxon>Panpulmonata</taxon>
        <taxon>Eupulmonata</taxon>
        <taxon>Stylommatophora</taxon>
        <taxon>Helicina</taxon>
        <taxon>Arionoidea</taxon>
        <taxon>Arionidae</taxon>
        <taxon>Arion</taxon>
    </lineage>
</organism>
<gene>
    <name evidence="12" type="primary">ORF61203</name>
</gene>
<dbReference type="Gene3D" id="1.50.40.10">
    <property type="entry name" value="Mitochondrial carrier domain"/>
    <property type="match status" value="1"/>
</dbReference>
<name>A0A0B6ZH58_9EUPU</name>
<evidence type="ECO:0008006" key="13">
    <source>
        <dbReference type="Google" id="ProtNLM"/>
    </source>
</evidence>
<evidence type="ECO:0000256" key="11">
    <source>
        <dbReference type="SAM" id="Phobius"/>
    </source>
</evidence>
<feature type="repeat" description="Solcar" evidence="9">
    <location>
        <begin position="44"/>
        <end position="131"/>
    </location>
</feature>
<sequence>MDDRLQFEVLSSPPTKSQGRCNNVCLNHTISNGHDDVVASQEYVMNVNEYVAGAAGGASGVMIGHPFDTIKLQMQIRTTLNHKFERTMDAFTSVASQGFKNGLFRGMLFPVASYGLVNSIFFGVYGNTLRMFEPDTKIQPTNSQVYMAGCVAGTFQLIVACPVEVIKCTLQAQIPCAMQTSHVNPIWRAWPVTSKQFYKGPVECTIQIFKYEGFKGFYKGLFAMFVRDFPSYGLYLMCYEILHRYLINHEYSDKKGVIAALVAGGLAGAASWLSIMPLDAIKSRLQASTANISQVDHEFRYKGFWDCATRTVKRGGFRVLYRGTFITILRALPVNGVTFLVYSQLLKELNIFNPP</sequence>
<dbReference type="InterPro" id="IPR050567">
    <property type="entry name" value="Mitochondrial_Carrier"/>
</dbReference>
<dbReference type="PANTHER" id="PTHR45624">
    <property type="entry name" value="MITOCHONDRIAL BASIC AMINO ACIDS TRANSPORTER-RELATED"/>
    <property type="match status" value="1"/>
</dbReference>
<feature type="transmembrane region" description="Helical" evidence="11">
    <location>
        <begin position="319"/>
        <end position="342"/>
    </location>
</feature>
<dbReference type="PRINTS" id="PR00926">
    <property type="entry name" value="MITOCARRIER"/>
</dbReference>
<keyword evidence="7" id="KW-0496">Mitochondrion</keyword>
<keyword evidence="3 10" id="KW-0813">Transport</keyword>
<keyword evidence="6 11" id="KW-1133">Transmembrane helix</keyword>
<feature type="transmembrane region" description="Helical" evidence="11">
    <location>
        <begin position="217"/>
        <end position="237"/>
    </location>
</feature>
<keyword evidence="4 9" id="KW-0812">Transmembrane</keyword>
<evidence type="ECO:0000256" key="4">
    <source>
        <dbReference type="ARBA" id="ARBA00022692"/>
    </source>
</evidence>
<dbReference type="Pfam" id="PF00153">
    <property type="entry name" value="Mito_carr"/>
    <property type="match status" value="3"/>
</dbReference>
<evidence type="ECO:0000256" key="6">
    <source>
        <dbReference type="ARBA" id="ARBA00022989"/>
    </source>
</evidence>
<comment type="subcellular location">
    <subcellularLocation>
        <location evidence="1">Mitochondrion membrane</location>
        <topology evidence="1">Multi-pass membrane protein</topology>
    </subcellularLocation>
</comment>
<keyword evidence="5" id="KW-0677">Repeat</keyword>
<dbReference type="InterPro" id="IPR018108">
    <property type="entry name" value="MCP_transmembrane"/>
</dbReference>
<proteinExistence type="inferred from homology"/>
<feature type="transmembrane region" description="Helical" evidence="11">
    <location>
        <begin position="257"/>
        <end position="275"/>
    </location>
</feature>
<evidence type="ECO:0000256" key="9">
    <source>
        <dbReference type="PROSITE-ProRule" id="PRU00282"/>
    </source>
</evidence>
<comment type="similarity">
    <text evidence="2 10">Belongs to the mitochondrial carrier (TC 2.A.29) family.</text>
</comment>
<keyword evidence="8 9" id="KW-0472">Membrane</keyword>
<evidence type="ECO:0000313" key="12">
    <source>
        <dbReference type="EMBL" id="CEK67065.1"/>
    </source>
</evidence>
<feature type="transmembrane region" description="Helical" evidence="11">
    <location>
        <begin position="107"/>
        <end position="125"/>
    </location>
</feature>
<evidence type="ECO:0000256" key="7">
    <source>
        <dbReference type="ARBA" id="ARBA00023128"/>
    </source>
</evidence>
<dbReference type="EMBL" id="HACG01020200">
    <property type="protein sequence ID" value="CEK67065.1"/>
    <property type="molecule type" value="Transcribed_RNA"/>
</dbReference>
<evidence type="ECO:0000256" key="2">
    <source>
        <dbReference type="ARBA" id="ARBA00006375"/>
    </source>
</evidence>
<dbReference type="GO" id="GO:0022857">
    <property type="term" value="F:transmembrane transporter activity"/>
    <property type="evidence" value="ECO:0007669"/>
    <property type="project" value="TreeGrafter"/>
</dbReference>
<dbReference type="PROSITE" id="PS50920">
    <property type="entry name" value="SOLCAR"/>
    <property type="match status" value="3"/>
</dbReference>
<dbReference type="PANTHER" id="PTHR45624:SF10">
    <property type="entry name" value="SLC (SOLUTE CARRIER) HOMOLOG"/>
    <property type="match status" value="1"/>
</dbReference>
<evidence type="ECO:0000256" key="3">
    <source>
        <dbReference type="ARBA" id="ARBA00022448"/>
    </source>
</evidence>
<dbReference type="GO" id="GO:0031966">
    <property type="term" value="C:mitochondrial membrane"/>
    <property type="evidence" value="ECO:0007669"/>
    <property type="project" value="UniProtKB-SubCell"/>
</dbReference>